<keyword evidence="7" id="KW-1185">Reference proteome</keyword>
<evidence type="ECO:0000313" key="7">
    <source>
        <dbReference type="Proteomes" id="UP000777438"/>
    </source>
</evidence>
<evidence type="ECO:0000259" key="5">
    <source>
        <dbReference type="Pfam" id="PF25053"/>
    </source>
</evidence>
<feature type="coiled-coil region" evidence="2">
    <location>
        <begin position="149"/>
        <end position="176"/>
    </location>
</feature>
<dbReference type="Pfam" id="PF25053">
    <property type="entry name" value="DUF7791"/>
    <property type="match status" value="1"/>
</dbReference>
<evidence type="ECO:0000313" key="6">
    <source>
        <dbReference type="EMBL" id="KAH6887007.1"/>
    </source>
</evidence>
<feature type="domain" description="Nephrocystin 3-like N-terminal" evidence="4">
    <location>
        <begin position="279"/>
        <end position="459"/>
    </location>
</feature>
<sequence length="1060" mass="120349">MDPITALSVATAVATFIEFAGSVFSTARAIHGSSSGASPDTLKLEIIYETLQNLSVSLQPPHATNVHDSPNQHPTTTGDVLALSRLSNQCKDDCNALLDILQKLKIQGDGNKLWKSVKASLKTRAESKNIAAIELRLERAQRTMSLQVAQILRNQVSDISQNVHQLKQENQRLLLDQSSKMDTISRGIQQLKLGIPEPPSRSNLPGSEYDHIFIPVEESNKQRSELLMSADQLKYHRHQLQDVLNVERDLAAEQAILASLDFEFRPGRHEAIPEAYASTYEWIFDSQLAHWLKKENGIFWVSGKAGSGKSTLMKFIASHSKTHNLLMDWSSPKPVTIASHYFWAAGALIQKSRTGLLRTLLYEILRQCPKHMSVVCPGRWAQATSQASKAGAQRDEIGQWTHSELSQALRTLATEEDLSTKFCLFVDGLDEYNEDHLELCAILQKFSKSPHIKLCVSSRPWNVFIDNFGHDRARMLKVHELTHKDILTFARGRLESHPRWAAYRLRHEQLESIPETIGNRSEGVFLWAFLVTKSLQDGLTNGDTIQQLRHRLDNLPNDLERLFKYMLDQVDSLYHEKMASMFEIALHAEEPLMLDIYGFHDREYDDDEYAIRCLVKERKIGEILDLYDETRRRINTWANGLLECNDNTYKVDFLHRTVRDFLRTGEMTSYLAGKQRPDFDVYLSIVKAYVAYIKSTRFGDGILRMAPPSKNSGMLIDRLTITLKYASQVAGDKADTLSELLDELECGFEEMFQTKQAHFQLEVGQPKRVFREEVLRSNAAAYVARKLQDIPDYLPQSALAPLSVAVTAEIPPTDTIHVLLQHGEDANTVTRVSDNVFMTPWVHLCFLASPWSFTGDGEEILRDFLDRGFHRLFLSYDADPNSTMSRCNFTVFAMYLMTVFCAPGYIRRPDEYLRTLDDFITAGAELGAKLQVNGSDLRLSSVVRWWPKQGELSCVFDAFMEGLRAWSKTDGMRQANGRFMSEVVRRILVHKKTPREYVDRLAAVLLDVFSEHIARPLLRLVGFTILGAGASQSHVETQKKRHCGGGEAHQPEKRRKNGKH</sequence>
<dbReference type="SUPFAM" id="SSF52540">
    <property type="entry name" value="P-loop containing nucleoside triphosphate hydrolases"/>
    <property type="match status" value="2"/>
</dbReference>
<feature type="domain" description="DUF7791" evidence="5">
    <location>
        <begin position="570"/>
        <end position="697"/>
    </location>
</feature>
<dbReference type="AlphaFoldDB" id="A0A9P9AMU9"/>
<gene>
    <name evidence="6" type="ORF">B0T10DRAFT_515947</name>
</gene>
<comment type="caution">
    <text evidence="6">The sequence shown here is derived from an EMBL/GenBank/DDBJ whole genome shotgun (WGS) entry which is preliminary data.</text>
</comment>
<evidence type="ECO:0000256" key="3">
    <source>
        <dbReference type="SAM" id="MobiDB-lite"/>
    </source>
</evidence>
<keyword evidence="2" id="KW-0175">Coiled coil</keyword>
<dbReference type="OrthoDB" id="443402at2759"/>
<protein>
    <recommendedName>
        <fullName evidence="8">NACHT domain-containing protein</fullName>
    </recommendedName>
</protein>
<evidence type="ECO:0000259" key="4">
    <source>
        <dbReference type="Pfam" id="PF24883"/>
    </source>
</evidence>
<dbReference type="PANTHER" id="PTHR10039">
    <property type="entry name" value="AMELOGENIN"/>
    <property type="match status" value="1"/>
</dbReference>
<evidence type="ECO:0000256" key="2">
    <source>
        <dbReference type="SAM" id="Coils"/>
    </source>
</evidence>
<accession>A0A9P9AMU9</accession>
<reference evidence="6 7" key="1">
    <citation type="journal article" date="2021" name="Nat. Commun.">
        <title>Genetic determinants of endophytism in the Arabidopsis root mycobiome.</title>
        <authorList>
            <person name="Mesny F."/>
            <person name="Miyauchi S."/>
            <person name="Thiergart T."/>
            <person name="Pickel B."/>
            <person name="Atanasova L."/>
            <person name="Karlsson M."/>
            <person name="Huettel B."/>
            <person name="Barry K.W."/>
            <person name="Haridas S."/>
            <person name="Chen C."/>
            <person name="Bauer D."/>
            <person name="Andreopoulos W."/>
            <person name="Pangilinan J."/>
            <person name="LaButti K."/>
            <person name="Riley R."/>
            <person name="Lipzen A."/>
            <person name="Clum A."/>
            <person name="Drula E."/>
            <person name="Henrissat B."/>
            <person name="Kohler A."/>
            <person name="Grigoriev I.V."/>
            <person name="Martin F.M."/>
            <person name="Hacquard S."/>
        </authorList>
    </citation>
    <scope>NUCLEOTIDE SEQUENCE [LARGE SCALE GENOMIC DNA]</scope>
    <source>
        <strain evidence="6 7">MPI-CAGE-CH-0241</strain>
    </source>
</reference>
<dbReference type="InterPro" id="IPR056884">
    <property type="entry name" value="NPHP3-like_N"/>
</dbReference>
<dbReference type="EMBL" id="JAGPYM010000015">
    <property type="protein sequence ID" value="KAH6887007.1"/>
    <property type="molecule type" value="Genomic_DNA"/>
</dbReference>
<dbReference type="Proteomes" id="UP000777438">
    <property type="component" value="Unassembled WGS sequence"/>
</dbReference>
<dbReference type="InterPro" id="IPR027417">
    <property type="entry name" value="P-loop_NTPase"/>
</dbReference>
<dbReference type="InterPro" id="IPR056693">
    <property type="entry name" value="DUF7791"/>
</dbReference>
<dbReference type="PANTHER" id="PTHR10039:SF5">
    <property type="entry name" value="NACHT DOMAIN-CONTAINING PROTEIN"/>
    <property type="match status" value="1"/>
</dbReference>
<dbReference type="Pfam" id="PF24883">
    <property type="entry name" value="NPHP3_N"/>
    <property type="match status" value="1"/>
</dbReference>
<keyword evidence="1" id="KW-0677">Repeat</keyword>
<name>A0A9P9AMU9_9HYPO</name>
<feature type="region of interest" description="Disordered" evidence="3">
    <location>
        <begin position="1034"/>
        <end position="1060"/>
    </location>
</feature>
<organism evidence="6 7">
    <name type="scientific">Thelonectria olida</name>
    <dbReference type="NCBI Taxonomy" id="1576542"/>
    <lineage>
        <taxon>Eukaryota</taxon>
        <taxon>Fungi</taxon>
        <taxon>Dikarya</taxon>
        <taxon>Ascomycota</taxon>
        <taxon>Pezizomycotina</taxon>
        <taxon>Sordariomycetes</taxon>
        <taxon>Hypocreomycetidae</taxon>
        <taxon>Hypocreales</taxon>
        <taxon>Nectriaceae</taxon>
        <taxon>Thelonectria</taxon>
    </lineage>
</organism>
<dbReference type="Gene3D" id="3.40.50.300">
    <property type="entry name" value="P-loop containing nucleotide triphosphate hydrolases"/>
    <property type="match status" value="1"/>
</dbReference>
<evidence type="ECO:0000256" key="1">
    <source>
        <dbReference type="ARBA" id="ARBA00022737"/>
    </source>
</evidence>
<evidence type="ECO:0008006" key="8">
    <source>
        <dbReference type="Google" id="ProtNLM"/>
    </source>
</evidence>
<proteinExistence type="predicted"/>